<evidence type="ECO:0000313" key="11">
    <source>
        <dbReference type="EMBL" id="GGA14554.1"/>
    </source>
</evidence>
<evidence type="ECO:0000256" key="10">
    <source>
        <dbReference type="ARBA" id="ARBA00047785"/>
    </source>
</evidence>
<dbReference type="AlphaFoldDB" id="A0A916QVD0"/>
<evidence type="ECO:0000256" key="6">
    <source>
        <dbReference type="ARBA" id="ARBA00038095"/>
    </source>
</evidence>
<dbReference type="GO" id="GO:0043810">
    <property type="term" value="F:ornithine-acyl [acyl carrier protein] N-acyltransferase activity"/>
    <property type="evidence" value="ECO:0007669"/>
    <property type="project" value="UniProtKB-EC"/>
</dbReference>
<protein>
    <recommendedName>
        <fullName evidence="8">L-ornithine N(alpha)-acyltransferase</fullName>
        <ecNumber evidence="7">2.3.2.30</ecNumber>
    </recommendedName>
</protein>
<dbReference type="InterPro" id="IPR016181">
    <property type="entry name" value="Acyl_CoA_acyltransferase"/>
</dbReference>
<comment type="pathway">
    <text evidence="1">Lipid metabolism.</text>
</comment>
<evidence type="ECO:0000256" key="5">
    <source>
        <dbReference type="ARBA" id="ARBA00023315"/>
    </source>
</evidence>
<evidence type="ECO:0000256" key="9">
    <source>
        <dbReference type="ARBA" id="ARBA00045724"/>
    </source>
</evidence>
<evidence type="ECO:0000256" key="2">
    <source>
        <dbReference type="ARBA" id="ARBA00022516"/>
    </source>
</evidence>
<keyword evidence="12" id="KW-1185">Reference proteome</keyword>
<keyword evidence="4" id="KW-0443">Lipid metabolism</keyword>
<accession>A0A916QVD0</accession>
<comment type="caution">
    <text evidence="11">The sequence shown here is derived from an EMBL/GenBank/DDBJ whole genome shotgun (WGS) entry which is preliminary data.</text>
</comment>
<evidence type="ECO:0000256" key="3">
    <source>
        <dbReference type="ARBA" id="ARBA00022679"/>
    </source>
</evidence>
<dbReference type="GO" id="GO:0006629">
    <property type="term" value="P:lipid metabolic process"/>
    <property type="evidence" value="ECO:0007669"/>
    <property type="project" value="UniProtKB-KW"/>
</dbReference>
<reference evidence="11" key="1">
    <citation type="journal article" date="2014" name="Int. J. Syst. Evol. Microbiol.">
        <title>Complete genome sequence of Corynebacterium casei LMG S-19264T (=DSM 44701T), isolated from a smear-ripened cheese.</title>
        <authorList>
            <consortium name="US DOE Joint Genome Institute (JGI-PGF)"/>
            <person name="Walter F."/>
            <person name="Albersmeier A."/>
            <person name="Kalinowski J."/>
            <person name="Ruckert C."/>
        </authorList>
    </citation>
    <scope>NUCLEOTIDE SEQUENCE</scope>
    <source>
        <strain evidence="11">CGMCC 1.15880</strain>
    </source>
</reference>
<comment type="similarity">
    <text evidence="6">Belongs to the acetyltransferase family. OlsB subfamily.</text>
</comment>
<dbReference type="PANTHER" id="PTHR37323">
    <property type="entry name" value="GCN5-RELATED N-ACETYLTRANSFERASE"/>
    <property type="match status" value="1"/>
</dbReference>
<keyword evidence="5 11" id="KW-0012">Acyltransferase</keyword>
<dbReference type="Proteomes" id="UP000628017">
    <property type="component" value="Unassembled WGS sequence"/>
</dbReference>
<keyword evidence="2" id="KW-0444">Lipid biosynthesis</keyword>
<dbReference type="RefSeq" id="WP_188672409.1">
    <property type="nucleotide sequence ID" value="NZ_BMKA01000002.1"/>
</dbReference>
<evidence type="ECO:0000313" key="12">
    <source>
        <dbReference type="Proteomes" id="UP000628017"/>
    </source>
</evidence>
<dbReference type="SUPFAM" id="SSF55729">
    <property type="entry name" value="Acyl-CoA N-acyltransferases (Nat)"/>
    <property type="match status" value="1"/>
</dbReference>
<dbReference type="PANTHER" id="PTHR37323:SF1">
    <property type="entry name" value="L-ORNITHINE N(ALPHA)-ACYLTRANSFERASE"/>
    <property type="match status" value="1"/>
</dbReference>
<dbReference type="EMBL" id="BMKA01000002">
    <property type="protein sequence ID" value="GGA14554.1"/>
    <property type="molecule type" value="Genomic_DNA"/>
</dbReference>
<evidence type="ECO:0000256" key="4">
    <source>
        <dbReference type="ARBA" id="ARBA00023098"/>
    </source>
</evidence>
<reference evidence="11" key="2">
    <citation type="submission" date="2020-09" db="EMBL/GenBank/DDBJ databases">
        <authorList>
            <person name="Sun Q."/>
            <person name="Zhou Y."/>
        </authorList>
    </citation>
    <scope>NUCLEOTIDE SEQUENCE</scope>
    <source>
        <strain evidence="11">CGMCC 1.15880</strain>
    </source>
</reference>
<gene>
    <name evidence="11" type="ORF">GCM10011498_13480</name>
</gene>
<dbReference type="Pfam" id="PF13444">
    <property type="entry name" value="Acetyltransf_5"/>
    <property type="match status" value="1"/>
</dbReference>
<proteinExistence type="inferred from homology"/>
<evidence type="ECO:0000256" key="1">
    <source>
        <dbReference type="ARBA" id="ARBA00005189"/>
    </source>
</evidence>
<organism evidence="11 12">
    <name type="scientific">Neptunicoccus cionae</name>
    <dbReference type="NCBI Taxonomy" id="2035344"/>
    <lineage>
        <taxon>Bacteria</taxon>
        <taxon>Pseudomonadati</taxon>
        <taxon>Pseudomonadota</taxon>
        <taxon>Alphaproteobacteria</taxon>
        <taxon>Rhodobacterales</taxon>
        <taxon>Paracoccaceae</taxon>
        <taxon>Neptunicoccus</taxon>
    </lineage>
</organism>
<comment type="function">
    <text evidence="9">Catalyzes the first step in the biosynthesis of ornithine lipids, which are phosphorus-free membrane lipids. Catalyzes the 3-hydroxyacyl-acyl carrier protein-dependent acylation of ornithine to form lyso-ornithine lipid (LOL).</text>
</comment>
<evidence type="ECO:0000256" key="8">
    <source>
        <dbReference type="ARBA" id="ARBA00039866"/>
    </source>
</evidence>
<sequence>MIVNTSHFVLKLAETEQERAAAQRLRYRVFVEEMGARPAFDGDVANREVDAFDPYFDHLLLIDTRIEDSENNVVGAYRMMRSETAAQGQGFYGAQEYDLGPIIRSERAAVELGRSCIDPAYRNGIALHLLWQGVADYVLRNRIELLFGVASFAGTDPHDYAQGLSYLHHKHLAPPSLRVRAREACCVGMDIVAAGDIDPLVAVRQIPALIKSYIRLGGWVGQGAYVDRDFNTIDVCLVLDQQRIPAKQRAQLLRGRAA</sequence>
<dbReference type="InterPro" id="IPR052351">
    <property type="entry name" value="Ornithine_N-alpha-AT"/>
</dbReference>
<dbReference type="EC" id="2.3.2.30" evidence="7"/>
<name>A0A916QVD0_9RHOB</name>
<keyword evidence="3" id="KW-0808">Transferase</keyword>
<evidence type="ECO:0000256" key="7">
    <source>
        <dbReference type="ARBA" id="ARBA00039058"/>
    </source>
</evidence>
<dbReference type="Gene3D" id="3.40.630.30">
    <property type="match status" value="1"/>
</dbReference>
<comment type="catalytic activity">
    <reaction evidence="10">
        <text>a (3R)-hydroxyacyl-[ACP] + L-ornithine = a lyso-ornithine lipid + holo-[ACP] + H(+)</text>
        <dbReference type="Rhea" id="RHEA:20633"/>
        <dbReference type="Rhea" id="RHEA-COMP:9685"/>
        <dbReference type="Rhea" id="RHEA-COMP:9945"/>
        <dbReference type="ChEBI" id="CHEBI:15378"/>
        <dbReference type="ChEBI" id="CHEBI:46911"/>
        <dbReference type="ChEBI" id="CHEBI:64479"/>
        <dbReference type="ChEBI" id="CHEBI:78827"/>
        <dbReference type="ChEBI" id="CHEBI:138482"/>
        <dbReference type="EC" id="2.3.2.30"/>
    </reaction>
    <physiologicalReaction direction="left-to-right" evidence="10">
        <dbReference type="Rhea" id="RHEA:20634"/>
    </physiologicalReaction>
</comment>